<proteinExistence type="predicted"/>
<gene>
    <name evidence="1" type="primary">ORF223064</name>
</gene>
<accession>A0A0B7C3Y5</accession>
<dbReference type="EMBL" id="HACG01053313">
    <property type="protein sequence ID" value="CEL00184.1"/>
    <property type="molecule type" value="Transcribed_RNA"/>
</dbReference>
<organism evidence="1">
    <name type="scientific">Arion vulgaris</name>
    <dbReference type="NCBI Taxonomy" id="1028688"/>
    <lineage>
        <taxon>Eukaryota</taxon>
        <taxon>Metazoa</taxon>
        <taxon>Spiralia</taxon>
        <taxon>Lophotrochozoa</taxon>
        <taxon>Mollusca</taxon>
        <taxon>Gastropoda</taxon>
        <taxon>Heterobranchia</taxon>
        <taxon>Euthyneura</taxon>
        <taxon>Panpulmonata</taxon>
        <taxon>Eupulmonata</taxon>
        <taxon>Stylommatophora</taxon>
        <taxon>Helicina</taxon>
        <taxon>Arionoidea</taxon>
        <taxon>Arionidae</taxon>
        <taxon>Arion</taxon>
    </lineage>
</organism>
<feature type="non-terminal residue" evidence="1">
    <location>
        <position position="1"/>
    </location>
</feature>
<name>A0A0B7C3Y5_9EUPU</name>
<reference evidence="1" key="1">
    <citation type="submission" date="2014-12" db="EMBL/GenBank/DDBJ databases">
        <title>Insight into the proteome of Arion vulgaris.</title>
        <authorList>
            <person name="Aradska J."/>
            <person name="Bulat T."/>
            <person name="Smidak R."/>
            <person name="Sarate P."/>
            <person name="Gangsoo J."/>
            <person name="Sialana F."/>
            <person name="Bilban M."/>
            <person name="Lubec G."/>
        </authorList>
    </citation>
    <scope>NUCLEOTIDE SEQUENCE</scope>
    <source>
        <tissue evidence="1">Skin</tissue>
    </source>
</reference>
<sequence>ATLSTISEQGEIARVGEGRSALLTAELIGGIHMAVLSSMQDGVIVHSVTYHIPKISRTNVGDESRK</sequence>
<dbReference type="AlphaFoldDB" id="A0A0B7C3Y5"/>
<feature type="non-terminal residue" evidence="1">
    <location>
        <position position="66"/>
    </location>
</feature>
<protein>
    <submittedName>
        <fullName evidence="1">Uncharacterized protein</fullName>
    </submittedName>
</protein>
<evidence type="ECO:0000313" key="1">
    <source>
        <dbReference type="EMBL" id="CEL00184.1"/>
    </source>
</evidence>